<dbReference type="EMBL" id="CM003106">
    <property type="protein sequence ID" value="KUI72548.1"/>
    <property type="molecule type" value="Genomic_DNA"/>
</dbReference>
<keyword evidence="1" id="KW-0732">Signal</keyword>
<proteinExistence type="predicted"/>
<dbReference type="InterPro" id="IPR021102">
    <property type="entry name" value="PNGase_A"/>
</dbReference>
<keyword evidence="4" id="KW-1185">Reference proteome</keyword>
<evidence type="ECO:0000313" key="4">
    <source>
        <dbReference type="Proteomes" id="UP000078559"/>
    </source>
</evidence>
<evidence type="ECO:0000313" key="3">
    <source>
        <dbReference type="EMBL" id="KUI72548.1"/>
    </source>
</evidence>
<gene>
    <name evidence="3" type="ORF">VM1G_08287</name>
</gene>
<organism evidence="3 4">
    <name type="scientific">Cytospora mali</name>
    <name type="common">Apple Valsa canker fungus</name>
    <name type="synonym">Valsa mali</name>
    <dbReference type="NCBI Taxonomy" id="578113"/>
    <lineage>
        <taxon>Eukaryota</taxon>
        <taxon>Fungi</taxon>
        <taxon>Dikarya</taxon>
        <taxon>Ascomycota</taxon>
        <taxon>Pezizomycotina</taxon>
        <taxon>Sordariomycetes</taxon>
        <taxon>Sordariomycetidae</taxon>
        <taxon>Diaporthales</taxon>
        <taxon>Cytosporaceae</taxon>
        <taxon>Cytospora</taxon>
    </lineage>
</organism>
<dbReference type="PANTHER" id="PTHR31104">
    <property type="entry name" value="PEPTIDE-N4-(N-ACETYL-BETA-GLUCOSAMINYL)ASPARAGINE AMIDASE A PROTEIN"/>
    <property type="match status" value="1"/>
</dbReference>
<dbReference type="SMR" id="A0A194W8X5"/>
<feature type="signal peptide" evidence="1">
    <location>
        <begin position="1"/>
        <end position="19"/>
    </location>
</feature>
<feature type="domain" description="Peptide N-acetyl-beta-D-glucosaminyl asparaginase amidase A N-terminal" evidence="2">
    <location>
        <begin position="50"/>
        <end position="364"/>
    </location>
</feature>
<name>A0A194W8X5_CYTMA</name>
<sequence length="618" mass="67373">MRFASWAGLGASLVTAVRGVRNSSPQASLSNRDTPVDIPLEVFQVEAPVRQTYDGAACSSIIVQYDFTASYGTPFVGTYSPPSDCNFTTVVFNMTITSIGINYDRLALLYFGDIEVWRSTTAMPVRTGIYYSFAKDMTAYASLLREEQKVIMQMDNIYNSVFTGNFKVTITALFYNDKGTVTPADVILPISSQSSASNKTSVFSLPDGTATVALSFPKNVERAVVSIFASGNGNEEFWYADVPGQFTSTFGTSFANGYSPWREVQVLIDGQLAGVSWPFPIVFTGGISPGLWVPIVGIDTYDLGSVDVDISPWLGLLCDGSDHVFELKVVGYHSYTTLGTVASNWWVSGEIFLWLDKGGSQTTGGDLKAFVPEPTFDLYSATTTYNNGSNSSLLVELSAHRSLILKNTITTSTGTRLVTWGQDLSYLNIQNITAAGYNDTLWQSTNGSTTFSPATSNLIVTASYEYPISFGQDYIVPTDPTVDNSTLIATLDRSKITYGDTVLSRLTYASPAASTNYTVDMPMLKTRQNGSCSYLWNNTYYEFAGAIDPAVGTLGATDQWFSWAGYIETAEGREFEEYGRYVSAIDGYKPILVQDKQVDQLIDVPKTTVVTGAGFNEL</sequence>
<dbReference type="Proteomes" id="UP000078559">
    <property type="component" value="Chromosome 9"/>
</dbReference>
<feature type="chain" id="PRO_5008267229" evidence="1">
    <location>
        <begin position="20"/>
        <end position="618"/>
    </location>
</feature>
<evidence type="ECO:0000256" key="1">
    <source>
        <dbReference type="SAM" id="SignalP"/>
    </source>
</evidence>
<evidence type="ECO:0000259" key="2">
    <source>
        <dbReference type="Pfam" id="PF12222"/>
    </source>
</evidence>
<dbReference type="Pfam" id="PF25156">
    <property type="entry name" value="PNGase_A_C"/>
    <property type="match status" value="1"/>
</dbReference>
<dbReference type="AlphaFoldDB" id="A0A194W8X5"/>
<protein>
    <submittedName>
        <fullName evidence="3">Peptide-N4-(N-acetyl-beta-glucosaminyl)asparagine amidase A</fullName>
    </submittedName>
</protein>
<reference evidence="3" key="1">
    <citation type="submission" date="2014-12" db="EMBL/GenBank/DDBJ databases">
        <title>Genome Sequence of Valsa Canker Pathogens Uncovers a Specific Adaption of Colonization on Woody Bark.</title>
        <authorList>
            <person name="Yin Z."/>
            <person name="Liu H."/>
            <person name="Gao X."/>
            <person name="Li Z."/>
            <person name="Song N."/>
            <person name="Ke X."/>
            <person name="Dai Q."/>
            <person name="Wu Y."/>
            <person name="Sun Y."/>
            <person name="Xu J.-R."/>
            <person name="Kang Z.K."/>
            <person name="Wang L."/>
            <person name="Huang L."/>
        </authorList>
    </citation>
    <scope>NUCLEOTIDE SEQUENCE [LARGE SCALE GENOMIC DNA]</scope>
    <source>
        <strain evidence="3">03-8</strain>
    </source>
</reference>
<dbReference type="InterPro" id="IPR056948">
    <property type="entry name" value="PNGaseA_N"/>
</dbReference>
<dbReference type="Pfam" id="PF12222">
    <property type="entry name" value="PNGaseA"/>
    <property type="match status" value="1"/>
</dbReference>
<dbReference type="OrthoDB" id="1612078at2759"/>
<accession>A0A194W8X5</accession>